<keyword evidence="3" id="KW-1185">Reference proteome</keyword>
<evidence type="ECO:0000313" key="2">
    <source>
        <dbReference type="EMBL" id="KAJ8983753.1"/>
    </source>
</evidence>
<dbReference type="Proteomes" id="UP001162164">
    <property type="component" value="Unassembled WGS sequence"/>
</dbReference>
<feature type="compositionally biased region" description="Polar residues" evidence="1">
    <location>
        <begin position="251"/>
        <end position="270"/>
    </location>
</feature>
<sequence length="535" mass="62481">MILQPAVSPYNVIERIHDANINLLESNSYRIAERQAKVKFKEELESYEQDSTDEDINSFESEKCEGEIVEELKSESIEEIQIIKHTPKLDKEIDNLLNIEQIGNSITHLSNKKSSKRIKGNTLKYDFFNQREIQCKDHCIERLDADFYESIKKLEIREKIDLPPLQLIQRKCCDHLNKEIKKNLPSYKGLRSEYGLTSRQINKKEKQDALIKLREQVHQQLLEEYRYLRIQQNEKMFIQWLKDVNKRNKPRGSSNNTNRKQNGLGTPQKSTSSLLKILSNLVLRGGYTYRRHRTHNHSLNRCQLFRRELNPPDEATDVTLRCPSWLARVRDPMVGSPQWRLYHQQQAVSSTKFQAISILSITGFQQPQQYKCNRIKTKHHSECTILTYIIIPTDSFSFPYPLWPIRGPIATEHLTEYVDYATNFNWGHGGSAVYGAQWRMITPQKFLSQSNFVAGPRKEGKARQRELTRRKKNVKAVKRKVVDDAESTDNEDEYGVHSDDLSDVENEESIYEQSFHWLPAKKLENDEGFSYACGA</sequence>
<feature type="compositionally biased region" description="Acidic residues" evidence="1">
    <location>
        <begin position="484"/>
        <end position="493"/>
    </location>
</feature>
<proteinExistence type="predicted"/>
<evidence type="ECO:0000313" key="3">
    <source>
        <dbReference type="Proteomes" id="UP001162164"/>
    </source>
</evidence>
<feature type="region of interest" description="Disordered" evidence="1">
    <location>
        <begin position="247"/>
        <end position="270"/>
    </location>
</feature>
<evidence type="ECO:0000256" key="1">
    <source>
        <dbReference type="SAM" id="MobiDB-lite"/>
    </source>
</evidence>
<gene>
    <name evidence="2" type="ORF">NQ317_017856</name>
</gene>
<feature type="region of interest" description="Disordered" evidence="1">
    <location>
        <begin position="478"/>
        <end position="507"/>
    </location>
</feature>
<dbReference type="EMBL" id="JAPWTJ010000063">
    <property type="protein sequence ID" value="KAJ8983753.1"/>
    <property type="molecule type" value="Genomic_DNA"/>
</dbReference>
<reference evidence="2" key="1">
    <citation type="journal article" date="2023" name="Insect Mol. Biol.">
        <title>Genome sequencing provides insights into the evolution of gene families encoding plant cell wall-degrading enzymes in longhorned beetles.</title>
        <authorList>
            <person name="Shin N.R."/>
            <person name="Okamura Y."/>
            <person name="Kirsch R."/>
            <person name="Pauchet Y."/>
        </authorList>
    </citation>
    <scope>NUCLEOTIDE SEQUENCE</scope>
    <source>
        <strain evidence="2">MMC_N1</strain>
    </source>
</reference>
<comment type="caution">
    <text evidence="2">The sequence shown here is derived from an EMBL/GenBank/DDBJ whole genome shotgun (WGS) entry which is preliminary data.</text>
</comment>
<organism evidence="2 3">
    <name type="scientific">Molorchus minor</name>
    <dbReference type="NCBI Taxonomy" id="1323400"/>
    <lineage>
        <taxon>Eukaryota</taxon>
        <taxon>Metazoa</taxon>
        <taxon>Ecdysozoa</taxon>
        <taxon>Arthropoda</taxon>
        <taxon>Hexapoda</taxon>
        <taxon>Insecta</taxon>
        <taxon>Pterygota</taxon>
        <taxon>Neoptera</taxon>
        <taxon>Endopterygota</taxon>
        <taxon>Coleoptera</taxon>
        <taxon>Polyphaga</taxon>
        <taxon>Cucujiformia</taxon>
        <taxon>Chrysomeloidea</taxon>
        <taxon>Cerambycidae</taxon>
        <taxon>Lamiinae</taxon>
        <taxon>Monochamini</taxon>
        <taxon>Molorchus</taxon>
    </lineage>
</organism>
<accession>A0ABQ9K2D6</accession>
<name>A0ABQ9K2D6_9CUCU</name>
<protein>
    <submittedName>
        <fullName evidence="2">Uncharacterized protein</fullName>
    </submittedName>
</protein>